<dbReference type="KEGG" id="tpz:Tph_c04240"/>
<dbReference type="EMBL" id="CP003732">
    <property type="protein sequence ID" value="AFV10671.1"/>
    <property type="molecule type" value="Genomic_DNA"/>
</dbReference>
<sequence length="81" mass="9278">MGVSRNTVKRYCEGGHVPWERKKSPHKSPVITEEVIEFVRNCLEGDSKAPRKQRYTSHRIFKPTMHSTPSFAILVPATRKG</sequence>
<dbReference type="Proteomes" id="UP000000467">
    <property type="component" value="Chromosome"/>
</dbReference>
<name>K4LCL3_THEPS</name>
<evidence type="ECO:0000313" key="2">
    <source>
        <dbReference type="Proteomes" id="UP000000467"/>
    </source>
</evidence>
<keyword evidence="2" id="KW-1185">Reference proteome</keyword>
<evidence type="ECO:0000313" key="1">
    <source>
        <dbReference type="EMBL" id="AFV10671.1"/>
    </source>
</evidence>
<organism evidence="1 2">
    <name type="scientific">Thermacetogenium phaeum (strain ATCC BAA-254 / DSM 26808 / PB)</name>
    <dbReference type="NCBI Taxonomy" id="1089553"/>
    <lineage>
        <taxon>Bacteria</taxon>
        <taxon>Bacillati</taxon>
        <taxon>Bacillota</taxon>
        <taxon>Clostridia</taxon>
        <taxon>Thermoanaerobacterales</taxon>
        <taxon>Thermoanaerobacteraceae</taxon>
        <taxon>Thermacetogenium</taxon>
    </lineage>
</organism>
<dbReference type="eggNOG" id="COG4584">
    <property type="taxonomic scope" value="Bacteria"/>
</dbReference>
<accession>K4LCL3</accession>
<gene>
    <name evidence="1" type="ordered locus">Tph_c04240</name>
</gene>
<dbReference type="AlphaFoldDB" id="K4LCL3"/>
<proteinExistence type="predicted"/>
<dbReference type="HOGENOM" id="CLU_2572759_0_0_9"/>
<protein>
    <submittedName>
        <fullName evidence="1">Transposase</fullName>
    </submittedName>
</protein>
<reference evidence="1 2" key="1">
    <citation type="journal article" date="2012" name="BMC Genomics">
        <title>Genome-guided analysis of physiological and morphological traits of the fermentative acetate oxidizer Thermacetogenium phaeum.</title>
        <authorList>
            <person name="Oehler D."/>
            <person name="Poehlein A."/>
            <person name="Leimbach A."/>
            <person name="Muller N."/>
            <person name="Daniel R."/>
            <person name="Gottschalk G."/>
            <person name="Schink B."/>
        </authorList>
    </citation>
    <scope>NUCLEOTIDE SEQUENCE [LARGE SCALE GENOMIC DNA]</scope>
    <source>
        <strain evidence="2">ATCC BAA-254 / DSM 26808 / PB</strain>
    </source>
</reference>